<dbReference type="AlphaFoldDB" id="A0A4Q4HZ42"/>
<sequence length="168" mass="18917">MAAQAVITDAQIRQRLLELAEQNKKSRQERLDGRSNTNFTQTYPKGWERIRNLIQANPGAARLYSVLSEHIDGNCGAVVADQQFLADQLSVTTRTIRNWVNFLEENKCLVRIPIAGKLCAYALNPTEVWKGYNTSKPYAAFLTKTLVNSEGVIKRRLQACFGTSEPNE</sequence>
<dbReference type="RefSeq" id="WP_130091730.1">
    <property type="nucleotide sequence ID" value="NZ_SERV01000045.1"/>
</dbReference>
<proteinExistence type="predicted"/>
<organism evidence="1 2">
    <name type="scientific">Escherichia coli</name>
    <dbReference type="NCBI Taxonomy" id="562"/>
    <lineage>
        <taxon>Bacteria</taxon>
        <taxon>Pseudomonadati</taxon>
        <taxon>Pseudomonadota</taxon>
        <taxon>Gammaproteobacteria</taxon>
        <taxon>Enterobacterales</taxon>
        <taxon>Enterobacteriaceae</taxon>
        <taxon>Escherichia</taxon>
    </lineage>
</organism>
<evidence type="ECO:0000313" key="1">
    <source>
        <dbReference type="EMBL" id="RYL76321.1"/>
    </source>
</evidence>
<accession>A0A4Q4HZ42</accession>
<comment type="caution">
    <text evidence="1">The sequence shown here is derived from an EMBL/GenBank/DDBJ whole genome shotgun (WGS) entry which is preliminary data.</text>
</comment>
<name>A0A4Q4HZ42_ECOLX</name>
<reference evidence="1 2" key="1">
    <citation type="submission" date="2019-02" db="EMBL/GenBank/DDBJ databases">
        <authorList>
            <person name="Slukin P."/>
            <person name="Fursova N."/>
            <person name="Ermolenko Z."/>
            <person name="Mayskaya N."/>
            <person name="Kislichkina A."/>
            <person name="Mukhina T."/>
            <person name="Sizova A."/>
            <person name="Bogun A."/>
        </authorList>
    </citation>
    <scope>NUCLEOTIDE SEQUENCE [LARGE SCALE GENOMIC DNA]</scope>
    <source>
        <strain evidence="2">SCPM-O-B-8431(U15)</strain>
    </source>
</reference>
<gene>
    <name evidence="1" type="ORF">EWK56_26805</name>
</gene>
<dbReference type="EMBL" id="SERV01000045">
    <property type="protein sequence ID" value="RYL76321.1"/>
    <property type="molecule type" value="Genomic_DNA"/>
</dbReference>
<evidence type="ECO:0000313" key="2">
    <source>
        <dbReference type="Proteomes" id="UP000291778"/>
    </source>
</evidence>
<protein>
    <submittedName>
        <fullName evidence="1">Helix-turn-helix domain-containing protein</fullName>
    </submittedName>
</protein>
<dbReference type="Proteomes" id="UP000291778">
    <property type="component" value="Unassembled WGS sequence"/>
</dbReference>